<evidence type="ECO:0000256" key="1">
    <source>
        <dbReference type="SAM" id="MobiDB-lite"/>
    </source>
</evidence>
<accession>A0AAD8URK1</accession>
<organism evidence="2 3">
    <name type="scientific">Babesia gibsoni</name>
    <dbReference type="NCBI Taxonomy" id="33632"/>
    <lineage>
        <taxon>Eukaryota</taxon>
        <taxon>Sar</taxon>
        <taxon>Alveolata</taxon>
        <taxon>Apicomplexa</taxon>
        <taxon>Aconoidasida</taxon>
        <taxon>Piroplasmida</taxon>
        <taxon>Babesiidae</taxon>
        <taxon>Babesia</taxon>
    </lineage>
</organism>
<feature type="compositionally biased region" description="Basic and acidic residues" evidence="1">
    <location>
        <begin position="1"/>
        <end position="11"/>
    </location>
</feature>
<name>A0AAD8URK1_BABGI</name>
<gene>
    <name evidence="2" type="ORF">BgAZ_103210</name>
</gene>
<sequence length="458" mass="51807">MQLLSSRKDDTLSDSAESVDRGKKKNLFPSTGFWSRNGGMFTLRRSEKDTNSQPSDSRDTKSDCESGDARFMSDYMNSTVSDDEAMKNDGAYGQAMSDFNVSSSNSDTSSSSDLTHMNSLYKKLSTMFDDFKGFMFSNCQLQRSLMYKAPEASEMAVATSSNGVSIAQRLCVTMDNLLRASPTMERFVAFFPSFTMQMPDFNMSRAFVPDNEHFLDCFALFIQDAKPMEESDPDIQEAYATMSEMGDNLTCEIVSKLSNKVISESGPYQCVFEEDIDSGTSNDTFRDLLNNMFVKSGRLRFFQAMKSLGKYKETISRKMSRYRQDVENDLSSTSSSHSSMSQGYQNPGSFFRSRLGMVSGYLGRKSEESIFSTQSEHTAQSNIGSSGSLRSYLSGLRMKRNYEFNENSKLDENAQYRLQEHVMLHTAHWDEFQYDNIEIVIRDDNNSVLKLPYSCAVM</sequence>
<proteinExistence type="predicted"/>
<feature type="compositionally biased region" description="Basic and acidic residues" evidence="1">
    <location>
        <begin position="44"/>
        <end position="68"/>
    </location>
</feature>
<feature type="region of interest" description="Disordered" evidence="1">
    <location>
        <begin position="1"/>
        <end position="69"/>
    </location>
</feature>
<dbReference type="AlphaFoldDB" id="A0AAD8URK1"/>
<dbReference type="EMBL" id="JAVEPI010000001">
    <property type="protein sequence ID" value="KAK1444415.1"/>
    <property type="molecule type" value="Genomic_DNA"/>
</dbReference>
<comment type="caution">
    <text evidence="2">The sequence shown here is derived from an EMBL/GenBank/DDBJ whole genome shotgun (WGS) entry which is preliminary data.</text>
</comment>
<protein>
    <submittedName>
        <fullName evidence="2">Uncharacterized protein</fullName>
    </submittedName>
</protein>
<feature type="compositionally biased region" description="Low complexity" evidence="1">
    <location>
        <begin position="331"/>
        <end position="341"/>
    </location>
</feature>
<evidence type="ECO:0000313" key="2">
    <source>
        <dbReference type="EMBL" id="KAK1444415.1"/>
    </source>
</evidence>
<keyword evidence="3" id="KW-1185">Reference proteome</keyword>
<reference evidence="2" key="1">
    <citation type="submission" date="2023-08" db="EMBL/GenBank/DDBJ databases">
        <title>Draft sequence of the Babesia gibsoni genome.</title>
        <authorList>
            <person name="Yamagishi J.Y."/>
            <person name="Xuan X.X."/>
        </authorList>
    </citation>
    <scope>NUCLEOTIDE SEQUENCE</scope>
    <source>
        <strain evidence="2">Azabu</strain>
    </source>
</reference>
<feature type="region of interest" description="Disordered" evidence="1">
    <location>
        <begin position="324"/>
        <end position="344"/>
    </location>
</feature>
<evidence type="ECO:0000313" key="3">
    <source>
        <dbReference type="Proteomes" id="UP001230268"/>
    </source>
</evidence>
<dbReference type="Proteomes" id="UP001230268">
    <property type="component" value="Unassembled WGS sequence"/>
</dbReference>